<name>A0A6B8VZH0_9CORY</name>
<evidence type="ECO:0000313" key="2">
    <source>
        <dbReference type="EMBL" id="QGU05107.1"/>
    </source>
</evidence>
<keyword evidence="3" id="KW-1185">Reference proteome</keyword>
<gene>
    <name evidence="2" type="ORF">CETAM_09270</name>
</gene>
<dbReference type="EMBL" id="CP046453">
    <property type="protein sequence ID" value="QGU05107.1"/>
    <property type="molecule type" value="Genomic_DNA"/>
</dbReference>
<dbReference type="RefSeq" id="WP_156228591.1">
    <property type="nucleotide sequence ID" value="NZ_CP046453.1"/>
</dbReference>
<feature type="region of interest" description="Disordered" evidence="1">
    <location>
        <begin position="1"/>
        <end position="47"/>
    </location>
</feature>
<sequence length="47" mass="5002">MTADSADRPWVSERFAGLDPHETSSDHSEDAGDPSGRAGDTNREEAA</sequence>
<proteinExistence type="predicted"/>
<protein>
    <submittedName>
        <fullName evidence="2">Uncharacterized protein</fullName>
    </submittedName>
</protein>
<organism evidence="2 3">
    <name type="scientific">Corynebacterium comes</name>
    <dbReference type="NCBI Taxonomy" id="2675218"/>
    <lineage>
        <taxon>Bacteria</taxon>
        <taxon>Bacillati</taxon>
        <taxon>Actinomycetota</taxon>
        <taxon>Actinomycetes</taxon>
        <taxon>Mycobacteriales</taxon>
        <taxon>Corynebacteriaceae</taxon>
        <taxon>Corynebacterium</taxon>
    </lineage>
</organism>
<reference evidence="2 3" key="1">
    <citation type="journal article" date="2021" name="Int. J. Syst. Evol. Microbiol.">
        <title>Classification of three corynebacterial strains isolated from a small paddock in North Rhine-Westphalia: proposal of &lt;i&gt;Corynebacterium kalinowskii&lt;/i&gt; sp. nov., &lt;i&gt;Corynebacterium comes&lt;/i&gt; sp. nov. and &lt;i&gt;Corynebacterium occultum&lt;/i&gt; sp. nov.</title>
        <authorList>
            <person name="Schaffert L."/>
            <person name="Ruwe M."/>
            <person name="Milse J."/>
            <person name="Hanuschka K."/>
            <person name="Ortseifen V."/>
            <person name="Droste J."/>
            <person name="Brandt D."/>
            <person name="Schl L."/>
            <person name="Kutter Y."/>
            <person name="Vinke S."/>
            <person name="Vieh P."/>
            <person name="Jacob L."/>
            <person name="L N.C."/>
            <person name="Schulte-Berndt E."/>
            <person name="Hain C."/>
            <person name="Linder M."/>
            <person name="Schmidt P."/>
            <person name="Wollenschl L."/>
            <person name="Luttermann T."/>
            <person name="Thieme E."/>
            <person name="Hassa J."/>
            <person name="Haak M."/>
            <person name="Wittchen M."/>
            <person name="Mentz A."/>
            <person name="Persicke M."/>
            <person name="Busche T."/>
            <person name="R C."/>
        </authorList>
    </citation>
    <scope>NUCLEOTIDE SEQUENCE [LARGE SCALE GENOMIC DNA]</scope>
    <source>
        <strain evidence="2 3">2019</strain>
    </source>
</reference>
<feature type="compositionally biased region" description="Basic and acidic residues" evidence="1">
    <location>
        <begin position="1"/>
        <end position="11"/>
    </location>
</feature>
<dbReference type="KEGG" id="ccoe:CETAM_09270"/>
<evidence type="ECO:0000313" key="3">
    <source>
        <dbReference type="Proteomes" id="UP000425178"/>
    </source>
</evidence>
<evidence type="ECO:0000256" key="1">
    <source>
        <dbReference type="SAM" id="MobiDB-lite"/>
    </source>
</evidence>
<feature type="compositionally biased region" description="Basic and acidic residues" evidence="1">
    <location>
        <begin position="19"/>
        <end position="30"/>
    </location>
</feature>
<dbReference type="AlphaFoldDB" id="A0A6B8VZH0"/>
<dbReference type="Proteomes" id="UP000425178">
    <property type="component" value="Chromosome"/>
</dbReference>
<accession>A0A6B8VZH0</accession>